<feature type="signal peptide" evidence="1">
    <location>
        <begin position="1"/>
        <end position="24"/>
    </location>
</feature>
<keyword evidence="1" id="KW-0732">Signal</keyword>
<organism evidence="2 3">
    <name type="scientific">Aristolochia fimbriata</name>
    <name type="common">White veined hardy Dutchman's pipe vine</name>
    <dbReference type="NCBI Taxonomy" id="158543"/>
    <lineage>
        <taxon>Eukaryota</taxon>
        <taxon>Viridiplantae</taxon>
        <taxon>Streptophyta</taxon>
        <taxon>Embryophyta</taxon>
        <taxon>Tracheophyta</taxon>
        <taxon>Spermatophyta</taxon>
        <taxon>Magnoliopsida</taxon>
        <taxon>Magnoliidae</taxon>
        <taxon>Piperales</taxon>
        <taxon>Aristolochiaceae</taxon>
        <taxon>Aristolochia</taxon>
    </lineage>
</organism>
<comment type="caution">
    <text evidence="2">The sequence shown here is derived from an EMBL/GenBank/DDBJ whole genome shotgun (WGS) entry which is preliminary data.</text>
</comment>
<accession>A0AAV7ES72</accession>
<evidence type="ECO:0000313" key="3">
    <source>
        <dbReference type="Proteomes" id="UP000825729"/>
    </source>
</evidence>
<dbReference type="AlphaFoldDB" id="A0AAV7ES72"/>
<evidence type="ECO:0000256" key="1">
    <source>
        <dbReference type="SAM" id="SignalP"/>
    </source>
</evidence>
<proteinExistence type="predicted"/>
<reference evidence="2 3" key="1">
    <citation type="submission" date="2021-07" db="EMBL/GenBank/DDBJ databases">
        <title>The Aristolochia fimbriata genome: insights into angiosperm evolution, floral development and chemical biosynthesis.</title>
        <authorList>
            <person name="Jiao Y."/>
        </authorList>
    </citation>
    <scope>NUCLEOTIDE SEQUENCE [LARGE SCALE GENOMIC DNA]</scope>
    <source>
        <strain evidence="2">IBCAS-2021</strain>
        <tissue evidence="2">Leaf</tissue>
    </source>
</reference>
<dbReference type="Proteomes" id="UP000825729">
    <property type="component" value="Unassembled WGS sequence"/>
</dbReference>
<dbReference type="EMBL" id="JAINDJ010000004">
    <property type="protein sequence ID" value="KAG9450940.1"/>
    <property type="molecule type" value="Genomic_DNA"/>
</dbReference>
<keyword evidence="3" id="KW-1185">Reference proteome</keyword>
<sequence length="62" mass="6706">MTFWAAFLRIFSLFLLLSSGVSQGAEVVSPDFLRHIGGRVPAVGMARRALPGRPVGRRGLIP</sequence>
<feature type="chain" id="PRO_5043496357" evidence="1">
    <location>
        <begin position="25"/>
        <end position="62"/>
    </location>
</feature>
<gene>
    <name evidence="2" type="ORF">H6P81_010905</name>
</gene>
<evidence type="ECO:0000313" key="2">
    <source>
        <dbReference type="EMBL" id="KAG9450940.1"/>
    </source>
</evidence>
<protein>
    <submittedName>
        <fullName evidence="2">Uncharacterized protein</fullName>
    </submittedName>
</protein>
<name>A0AAV7ES72_ARIFI</name>